<dbReference type="EMBL" id="CM039439">
    <property type="protein sequence ID" value="KAI4296953.1"/>
    <property type="molecule type" value="Genomic_DNA"/>
</dbReference>
<accession>A0ACB9KIE0</accession>
<protein>
    <submittedName>
        <fullName evidence="1">Uncharacterized protein</fullName>
    </submittedName>
</protein>
<reference evidence="1 2" key="1">
    <citation type="journal article" date="2022" name="DNA Res.">
        <title>Chromosomal-level genome assembly of the orchid tree Bauhinia variegata (Leguminosae; Cercidoideae) supports the allotetraploid origin hypothesis of Bauhinia.</title>
        <authorList>
            <person name="Zhong Y."/>
            <person name="Chen Y."/>
            <person name="Zheng D."/>
            <person name="Pang J."/>
            <person name="Liu Y."/>
            <person name="Luo S."/>
            <person name="Meng S."/>
            <person name="Qian L."/>
            <person name="Wei D."/>
            <person name="Dai S."/>
            <person name="Zhou R."/>
        </authorList>
    </citation>
    <scope>NUCLEOTIDE SEQUENCE [LARGE SCALE GENOMIC DNA]</scope>
    <source>
        <strain evidence="1">BV-YZ2020</strain>
    </source>
</reference>
<comment type="caution">
    <text evidence="1">The sequence shown here is derived from an EMBL/GenBank/DDBJ whole genome shotgun (WGS) entry which is preliminary data.</text>
</comment>
<name>A0ACB9KIE0_BAUVA</name>
<organism evidence="1 2">
    <name type="scientific">Bauhinia variegata</name>
    <name type="common">Purple orchid tree</name>
    <name type="synonym">Phanera variegata</name>
    <dbReference type="NCBI Taxonomy" id="167791"/>
    <lineage>
        <taxon>Eukaryota</taxon>
        <taxon>Viridiplantae</taxon>
        <taxon>Streptophyta</taxon>
        <taxon>Embryophyta</taxon>
        <taxon>Tracheophyta</taxon>
        <taxon>Spermatophyta</taxon>
        <taxon>Magnoliopsida</taxon>
        <taxon>eudicotyledons</taxon>
        <taxon>Gunneridae</taxon>
        <taxon>Pentapetalae</taxon>
        <taxon>rosids</taxon>
        <taxon>fabids</taxon>
        <taxon>Fabales</taxon>
        <taxon>Fabaceae</taxon>
        <taxon>Cercidoideae</taxon>
        <taxon>Cercideae</taxon>
        <taxon>Bauhiniinae</taxon>
        <taxon>Bauhinia</taxon>
    </lineage>
</organism>
<keyword evidence="2" id="KW-1185">Reference proteome</keyword>
<dbReference type="Proteomes" id="UP000828941">
    <property type="component" value="Chromosome 14"/>
</dbReference>
<evidence type="ECO:0000313" key="1">
    <source>
        <dbReference type="EMBL" id="KAI4296953.1"/>
    </source>
</evidence>
<proteinExistence type="predicted"/>
<gene>
    <name evidence="1" type="ORF">L6164_036869</name>
</gene>
<evidence type="ECO:0000313" key="2">
    <source>
        <dbReference type="Proteomes" id="UP000828941"/>
    </source>
</evidence>
<sequence>MAFRKPHQKADPGKVIGVEDVGYTFRPKGLDITWGADSRYWNVPEDGPAELIQVSWLEANGSAKVTHGKKYRVKFEVSLKPDSFGWNGTGALIMAKVGRTGGYLYKEMTLNKTGRFTIPDNGLEVQVPANASDPTIYFGLYEVWSGKWKGGLEIYKAIIQPA</sequence>